<keyword evidence="2" id="KW-0812">Transmembrane</keyword>
<feature type="region of interest" description="Disordered" evidence="1">
    <location>
        <begin position="353"/>
        <end position="372"/>
    </location>
</feature>
<evidence type="ECO:0008006" key="5">
    <source>
        <dbReference type="Google" id="ProtNLM"/>
    </source>
</evidence>
<dbReference type="Proteomes" id="UP000054107">
    <property type="component" value="Unassembled WGS sequence"/>
</dbReference>
<feature type="transmembrane region" description="Helical" evidence="2">
    <location>
        <begin position="7"/>
        <end position="30"/>
    </location>
</feature>
<keyword evidence="2" id="KW-1133">Transmembrane helix</keyword>
<evidence type="ECO:0000313" key="4">
    <source>
        <dbReference type="Proteomes" id="UP000054107"/>
    </source>
</evidence>
<keyword evidence="4" id="KW-1185">Reference proteome</keyword>
<feature type="compositionally biased region" description="Basic residues" evidence="1">
    <location>
        <begin position="503"/>
        <end position="512"/>
    </location>
</feature>
<dbReference type="AlphaFoldDB" id="A0A0B7MSJ8"/>
<keyword evidence="2" id="KW-0472">Membrane</keyword>
<gene>
    <name evidence="3" type="primary">PARPA_01351.1 scaffold 1359</name>
</gene>
<reference evidence="3 4" key="1">
    <citation type="submission" date="2014-09" db="EMBL/GenBank/DDBJ databases">
        <authorList>
            <person name="Ellenberger Sabrina"/>
        </authorList>
    </citation>
    <scope>NUCLEOTIDE SEQUENCE [LARGE SCALE GENOMIC DNA]</scope>
    <source>
        <strain evidence="3 4">CBS 412.66</strain>
    </source>
</reference>
<sequence length="512" mass="57642">MIPDIDLTLLAPAAVVVGLCTAILAVYIRWHETPDKGSSPTAIDILCALITRWIRSFKSLLSFTLSTSEQSIFEEEFKYLIVTSSLFNETPQPASSSAGLSSADQQIPLSSTFESASTGSNERHKQHIKDFSSKGLKISLASANIGSLVIMYQTRSVLPVLFANILACYFIVRHFKRVQIRKIHASALDSMHEIISLSQKSDSMLSNLLRSPILSDDQHQLPHQQQLGCYLSSHFETFAETVQQLQPLIDAHSLSHLRDMYNVKQDIPSVLLEFDSNQYKPEDIDLICSVIGWKRREYLLYLLALDVMSNNRSARYGKTWRQAIQVNRNLVREYVDFNEKLCLVSSELVDSSNKTAKEDDEKSSLTTGAQSDTSSVSEETLISDARCITLMHRVSVVAKHIEDMQAKLFLCKQDTKSLASGRVSSASLRRINKRFAHIDENMTSLLRQWEESKNSLQSLLEDEGTKLKSTFTSLPSPPSSPRDFRQNVYSADEEPSSLMSHLTRSRRYTTSL</sequence>
<dbReference type="OrthoDB" id="2289371at2759"/>
<evidence type="ECO:0000256" key="1">
    <source>
        <dbReference type="SAM" id="MobiDB-lite"/>
    </source>
</evidence>
<protein>
    <recommendedName>
        <fullName evidence="5">Myosin-binding domain-containing protein</fullName>
    </recommendedName>
</protein>
<evidence type="ECO:0000313" key="3">
    <source>
        <dbReference type="EMBL" id="CEP08042.1"/>
    </source>
</evidence>
<accession>A0A0B7MSJ8</accession>
<name>A0A0B7MSJ8_9FUNG</name>
<evidence type="ECO:0000256" key="2">
    <source>
        <dbReference type="SAM" id="Phobius"/>
    </source>
</evidence>
<feature type="transmembrane region" description="Helical" evidence="2">
    <location>
        <begin position="156"/>
        <end position="172"/>
    </location>
</feature>
<feature type="region of interest" description="Disordered" evidence="1">
    <location>
        <begin position="469"/>
        <end position="512"/>
    </location>
</feature>
<proteinExistence type="predicted"/>
<dbReference type="STRING" id="35722.A0A0B7MSJ8"/>
<organism evidence="3 4">
    <name type="scientific">Parasitella parasitica</name>
    <dbReference type="NCBI Taxonomy" id="35722"/>
    <lineage>
        <taxon>Eukaryota</taxon>
        <taxon>Fungi</taxon>
        <taxon>Fungi incertae sedis</taxon>
        <taxon>Mucoromycota</taxon>
        <taxon>Mucoromycotina</taxon>
        <taxon>Mucoromycetes</taxon>
        <taxon>Mucorales</taxon>
        <taxon>Mucorineae</taxon>
        <taxon>Mucoraceae</taxon>
        <taxon>Parasitella</taxon>
    </lineage>
</organism>
<dbReference type="EMBL" id="LN719426">
    <property type="protein sequence ID" value="CEP08042.1"/>
    <property type="molecule type" value="Genomic_DNA"/>
</dbReference>